<evidence type="ECO:0000313" key="6">
    <source>
        <dbReference type="Proteomes" id="UP001193680"/>
    </source>
</evidence>
<name>A0ABS0BVI9_9GAMM</name>
<dbReference type="NCBIfam" id="TIGR00667">
    <property type="entry name" value="aat"/>
    <property type="match status" value="1"/>
</dbReference>
<organism evidence="5 6">
    <name type="scientific">Thiomicrorhabdus heinhorstiae</name>
    <dbReference type="NCBI Taxonomy" id="2748010"/>
    <lineage>
        <taxon>Bacteria</taxon>
        <taxon>Pseudomonadati</taxon>
        <taxon>Pseudomonadota</taxon>
        <taxon>Gammaproteobacteria</taxon>
        <taxon>Thiotrichales</taxon>
        <taxon>Piscirickettsiaceae</taxon>
        <taxon>Thiomicrorhabdus</taxon>
    </lineage>
</organism>
<dbReference type="SUPFAM" id="SSF55729">
    <property type="entry name" value="Acyl-CoA N-acyltransferases (Nat)"/>
    <property type="match status" value="1"/>
</dbReference>
<dbReference type="GO" id="GO:0008914">
    <property type="term" value="F:leucyl-tRNA--protein transferase activity"/>
    <property type="evidence" value="ECO:0007669"/>
    <property type="project" value="UniProtKB-EC"/>
</dbReference>
<comment type="function">
    <text evidence="4">Functions in the N-end rule pathway of protein degradation where it conjugates Leu, Phe and, less efficiently, Met from aminoacyl-tRNAs to the N-termini of proteins containing an N-terminal arginine or lysine.</text>
</comment>
<protein>
    <recommendedName>
        <fullName evidence="4">Leucyl/phenylalanyl-tRNA--protein transferase</fullName>
        <ecNumber evidence="4">2.3.2.6</ecNumber>
    </recommendedName>
    <alternativeName>
        <fullName evidence="4">L/F-transferase</fullName>
    </alternativeName>
    <alternativeName>
        <fullName evidence="4">Leucyltransferase</fullName>
    </alternativeName>
    <alternativeName>
        <fullName evidence="4">Phenyalanyltransferase</fullName>
    </alternativeName>
</protein>
<proteinExistence type="inferred from homology"/>
<dbReference type="InterPro" id="IPR016181">
    <property type="entry name" value="Acyl_CoA_acyltransferase"/>
</dbReference>
<dbReference type="HAMAP" id="MF_00688">
    <property type="entry name" value="Leu_Phe_trans"/>
    <property type="match status" value="1"/>
</dbReference>
<comment type="subcellular location">
    <subcellularLocation>
        <location evidence="4">Cytoplasm</location>
    </subcellularLocation>
</comment>
<dbReference type="PANTHER" id="PTHR30098">
    <property type="entry name" value="LEUCYL/PHENYLALANYL-TRNA--PROTEIN TRANSFERASE"/>
    <property type="match status" value="1"/>
</dbReference>
<comment type="catalytic activity">
    <reaction evidence="4">
        <text>N-terminal L-lysyl-[protein] + L-leucyl-tRNA(Leu) = N-terminal L-leucyl-L-lysyl-[protein] + tRNA(Leu) + H(+)</text>
        <dbReference type="Rhea" id="RHEA:12340"/>
        <dbReference type="Rhea" id="RHEA-COMP:9613"/>
        <dbReference type="Rhea" id="RHEA-COMP:9622"/>
        <dbReference type="Rhea" id="RHEA-COMP:12670"/>
        <dbReference type="Rhea" id="RHEA-COMP:12671"/>
        <dbReference type="ChEBI" id="CHEBI:15378"/>
        <dbReference type="ChEBI" id="CHEBI:65249"/>
        <dbReference type="ChEBI" id="CHEBI:78442"/>
        <dbReference type="ChEBI" id="CHEBI:78494"/>
        <dbReference type="ChEBI" id="CHEBI:133043"/>
        <dbReference type="EC" id="2.3.2.6"/>
    </reaction>
</comment>
<dbReference type="Pfam" id="PF03588">
    <property type="entry name" value="Leu_Phe_trans"/>
    <property type="match status" value="1"/>
</dbReference>
<dbReference type="Gene3D" id="3.30.70.3550">
    <property type="entry name" value="Leucyl/phenylalanyl-tRNA-protein transferase, N-terminal domain"/>
    <property type="match status" value="1"/>
</dbReference>
<dbReference type="InterPro" id="IPR004616">
    <property type="entry name" value="Leu/Phe-tRNA_Trfase"/>
</dbReference>
<keyword evidence="3 4" id="KW-0012">Acyltransferase</keyword>
<keyword evidence="2 4" id="KW-0808">Transferase</keyword>
<dbReference type="Proteomes" id="UP001193680">
    <property type="component" value="Unassembled WGS sequence"/>
</dbReference>
<comment type="catalytic activity">
    <reaction evidence="4">
        <text>L-phenylalanyl-tRNA(Phe) + an N-terminal L-alpha-aminoacyl-[protein] = an N-terminal L-phenylalanyl-L-alpha-aminoacyl-[protein] + tRNA(Phe)</text>
        <dbReference type="Rhea" id="RHEA:43632"/>
        <dbReference type="Rhea" id="RHEA-COMP:9668"/>
        <dbReference type="Rhea" id="RHEA-COMP:9699"/>
        <dbReference type="Rhea" id="RHEA-COMP:10636"/>
        <dbReference type="Rhea" id="RHEA-COMP:10637"/>
        <dbReference type="ChEBI" id="CHEBI:78442"/>
        <dbReference type="ChEBI" id="CHEBI:78531"/>
        <dbReference type="ChEBI" id="CHEBI:78597"/>
        <dbReference type="ChEBI" id="CHEBI:83561"/>
        <dbReference type="EC" id="2.3.2.6"/>
    </reaction>
</comment>
<keyword evidence="6" id="KW-1185">Reference proteome</keyword>
<accession>A0ABS0BVI9</accession>
<dbReference type="PANTHER" id="PTHR30098:SF2">
    <property type="entry name" value="LEUCYL_PHENYLALANYL-TRNA--PROTEIN TRANSFERASE"/>
    <property type="match status" value="1"/>
</dbReference>
<comment type="caution">
    <text evidence="5">The sequence shown here is derived from an EMBL/GenBank/DDBJ whole genome shotgun (WGS) entry which is preliminary data.</text>
</comment>
<comment type="catalytic activity">
    <reaction evidence="4">
        <text>N-terminal L-arginyl-[protein] + L-leucyl-tRNA(Leu) = N-terminal L-leucyl-L-arginyl-[protein] + tRNA(Leu) + H(+)</text>
        <dbReference type="Rhea" id="RHEA:50416"/>
        <dbReference type="Rhea" id="RHEA-COMP:9613"/>
        <dbReference type="Rhea" id="RHEA-COMP:9622"/>
        <dbReference type="Rhea" id="RHEA-COMP:12672"/>
        <dbReference type="Rhea" id="RHEA-COMP:12673"/>
        <dbReference type="ChEBI" id="CHEBI:15378"/>
        <dbReference type="ChEBI" id="CHEBI:64719"/>
        <dbReference type="ChEBI" id="CHEBI:78442"/>
        <dbReference type="ChEBI" id="CHEBI:78494"/>
        <dbReference type="ChEBI" id="CHEBI:133044"/>
        <dbReference type="EC" id="2.3.2.6"/>
    </reaction>
</comment>
<comment type="similarity">
    <text evidence="4">Belongs to the L/F-transferase family.</text>
</comment>
<evidence type="ECO:0000313" key="5">
    <source>
        <dbReference type="EMBL" id="MBF6056969.1"/>
    </source>
</evidence>
<reference evidence="5 6" key="1">
    <citation type="submission" date="2020-11" db="EMBL/GenBank/DDBJ databases">
        <title>Sulfur oxidizing isolate from Hospital Hole Sinkhole.</title>
        <authorList>
            <person name="Scott K.M."/>
        </authorList>
    </citation>
    <scope>NUCLEOTIDE SEQUENCE [LARGE SCALE GENOMIC DNA]</scope>
    <source>
        <strain evidence="5 6">HH1</strain>
    </source>
</reference>
<evidence type="ECO:0000256" key="2">
    <source>
        <dbReference type="ARBA" id="ARBA00022679"/>
    </source>
</evidence>
<dbReference type="InterPro" id="IPR042203">
    <property type="entry name" value="Leu/Phe-tRNA_Trfase_C"/>
</dbReference>
<dbReference type="EMBL" id="JACBGI020000001">
    <property type="protein sequence ID" value="MBF6056969.1"/>
    <property type="molecule type" value="Genomic_DNA"/>
</dbReference>
<evidence type="ECO:0000256" key="3">
    <source>
        <dbReference type="ARBA" id="ARBA00023315"/>
    </source>
</evidence>
<gene>
    <name evidence="4" type="primary">aat</name>
    <name evidence="5" type="ORF">H8792_001315</name>
</gene>
<keyword evidence="1 4" id="KW-0963">Cytoplasm</keyword>
<dbReference type="Gene3D" id="3.40.630.70">
    <property type="entry name" value="Leucyl/phenylalanyl-tRNA-protein transferase, C-terminal domain"/>
    <property type="match status" value="1"/>
</dbReference>
<evidence type="ECO:0000256" key="4">
    <source>
        <dbReference type="HAMAP-Rule" id="MF_00688"/>
    </source>
</evidence>
<dbReference type="InterPro" id="IPR042221">
    <property type="entry name" value="Leu/Phe-tRNA_Trfase_N"/>
</dbReference>
<evidence type="ECO:0000256" key="1">
    <source>
        <dbReference type="ARBA" id="ARBA00022490"/>
    </source>
</evidence>
<dbReference type="RefSeq" id="WP_194947323.1">
    <property type="nucleotide sequence ID" value="NZ_JACBGI020000001.1"/>
</dbReference>
<sequence length="252" mass="29120">MLQQLGPFWVDEEQEPAFPPTELAATDPDGLLAIGGRLTPDWLLTAYRHGIFPWFNPDEPVLWWSPSPRSVLRISELKVSKNLRKQVVKMQREGRLKVTLDQDFPTVMYHCASIPRNGQDGTWIGKRMYEAYNRLHSMGYAHSVEVYFDDELAGGLYGICIGKMFFGESMFSLQSNASKIALGALSMQLRSWGFEWIDTQVETPHLNSMGANCFERRDFEAILDEFCEQSFPVQKWHFDINWIEELQNFARL</sequence>
<dbReference type="EC" id="2.3.2.6" evidence="4"/>